<dbReference type="PANTHER" id="PTHR43316:SF3">
    <property type="entry name" value="HALOACID DEHALOGENASE, TYPE II (AFU_ORTHOLOGUE AFUA_2G07750)-RELATED"/>
    <property type="match status" value="1"/>
</dbReference>
<comment type="caution">
    <text evidence="3">The sequence shown here is derived from an EMBL/GenBank/DDBJ whole genome shotgun (WGS) entry which is preliminary data.</text>
</comment>
<dbReference type="InterPro" id="IPR006328">
    <property type="entry name" value="2-HAD"/>
</dbReference>
<protein>
    <submittedName>
        <fullName evidence="3">Haloacid dehalogenase type II</fullName>
    </submittedName>
</protein>
<gene>
    <name evidence="3" type="ORF">H5V45_17490</name>
</gene>
<reference evidence="3 4" key="1">
    <citation type="submission" date="2020-08" db="EMBL/GenBank/DDBJ databases">
        <authorList>
            <person name="Seo M.-J."/>
        </authorList>
    </citation>
    <scope>NUCLEOTIDE SEQUENCE [LARGE SCALE GENOMIC DNA]</scope>
    <source>
        <strain evidence="3 4">KIGAM211</strain>
    </source>
</reference>
<dbReference type="CDD" id="cd02588">
    <property type="entry name" value="HAD_L2-DEX"/>
    <property type="match status" value="1"/>
</dbReference>
<dbReference type="PANTHER" id="PTHR43316">
    <property type="entry name" value="HYDROLASE, HALOACID DELAHOGENASE-RELATED"/>
    <property type="match status" value="1"/>
</dbReference>
<dbReference type="InterPro" id="IPR023198">
    <property type="entry name" value="PGP-like_dom2"/>
</dbReference>
<dbReference type="InterPro" id="IPR023214">
    <property type="entry name" value="HAD_sf"/>
</dbReference>
<dbReference type="GO" id="GO:0019120">
    <property type="term" value="F:hydrolase activity, acting on acid halide bonds, in C-halide compounds"/>
    <property type="evidence" value="ECO:0007669"/>
    <property type="project" value="InterPro"/>
</dbReference>
<dbReference type="SFLD" id="SFLDS00003">
    <property type="entry name" value="Haloacid_Dehalogenase"/>
    <property type="match status" value="1"/>
</dbReference>
<dbReference type="PRINTS" id="PR00413">
    <property type="entry name" value="HADHALOGNASE"/>
</dbReference>
<dbReference type="AlphaFoldDB" id="A0A7X0RIT1"/>
<keyword evidence="4" id="KW-1185">Reference proteome</keyword>
<name>A0A7X0RIT1_9ACTN</name>
<evidence type="ECO:0000313" key="3">
    <source>
        <dbReference type="EMBL" id="MBB6629124.1"/>
    </source>
</evidence>
<dbReference type="InterPro" id="IPR036412">
    <property type="entry name" value="HAD-like_sf"/>
</dbReference>
<dbReference type="NCBIfam" id="TIGR01428">
    <property type="entry name" value="HAD_type_II"/>
    <property type="match status" value="1"/>
</dbReference>
<evidence type="ECO:0000256" key="2">
    <source>
        <dbReference type="ARBA" id="ARBA00022801"/>
    </source>
</evidence>
<dbReference type="InterPro" id="IPR006439">
    <property type="entry name" value="HAD-SF_hydro_IA"/>
</dbReference>
<organism evidence="3 4">
    <name type="scientific">Nocardioides luti</name>
    <dbReference type="NCBI Taxonomy" id="2761101"/>
    <lineage>
        <taxon>Bacteria</taxon>
        <taxon>Bacillati</taxon>
        <taxon>Actinomycetota</taxon>
        <taxon>Actinomycetes</taxon>
        <taxon>Propionibacteriales</taxon>
        <taxon>Nocardioidaceae</taxon>
        <taxon>Nocardioides</taxon>
    </lineage>
</organism>
<evidence type="ECO:0000256" key="1">
    <source>
        <dbReference type="ARBA" id="ARBA00008106"/>
    </source>
</evidence>
<dbReference type="EMBL" id="JACKXE010000001">
    <property type="protein sequence ID" value="MBB6629124.1"/>
    <property type="molecule type" value="Genomic_DNA"/>
</dbReference>
<dbReference type="Gene3D" id="3.40.50.1000">
    <property type="entry name" value="HAD superfamily/HAD-like"/>
    <property type="match status" value="1"/>
</dbReference>
<keyword evidence="2" id="KW-0378">Hydrolase</keyword>
<dbReference type="SFLD" id="SFLDG01129">
    <property type="entry name" value="C1.5:_HAD__Beta-PGM__Phosphata"/>
    <property type="match status" value="1"/>
</dbReference>
<comment type="similarity">
    <text evidence="1">Belongs to the HAD-like hydrolase superfamily. S-2-haloalkanoic acid dehalogenase family.</text>
</comment>
<evidence type="ECO:0000313" key="4">
    <source>
        <dbReference type="Proteomes" id="UP000523955"/>
    </source>
</evidence>
<dbReference type="Gene3D" id="1.10.150.240">
    <property type="entry name" value="Putative phosphatase, domain 2"/>
    <property type="match status" value="1"/>
</dbReference>
<dbReference type="SUPFAM" id="SSF56784">
    <property type="entry name" value="HAD-like"/>
    <property type="match status" value="1"/>
</dbReference>
<dbReference type="Pfam" id="PF00702">
    <property type="entry name" value="Hydrolase"/>
    <property type="match status" value="1"/>
</dbReference>
<dbReference type="InterPro" id="IPR051540">
    <property type="entry name" value="S-2-haloacid_dehalogenase"/>
</dbReference>
<accession>A0A7X0RIT1</accession>
<dbReference type="RefSeq" id="WP_185254111.1">
    <property type="nucleotide sequence ID" value="NZ_JACKXE010000001.1"/>
</dbReference>
<sequence>MPVPQPRLIVFDVNETLSDMSPLQERFEQVGRDRHEAATWFAGLLRDGFALTVTGANPDFAELARGSLEVLLAESRSPGGHEDAVAHVLDGLTSLGLHDDVAEGITALAEQGRRLVTLSNGATSVAEALLEGAGLRDRFERLLTVQDAPAWKPGRAAYTFALDACGLDDRAAALLVAVHPWDIEGARRAGLTTAWINRSGAGYPRYFSRPDVEATSVLDLARQLG</sequence>
<proteinExistence type="inferred from homology"/>
<dbReference type="Proteomes" id="UP000523955">
    <property type="component" value="Unassembled WGS sequence"/>
</dbReference>